<feature type="signal peptide" evidence="2">
    <location>
        <begin position="1"/>
        <end position="20"/>
    </location>
</feature>
<gene>
    <name evidence="4" type="ORF">CLUP02_16424</name>
</gene>
<protein>
    <recommendedName>
        <fullName evidence="3">Tyrosinase copper-binding domain-containing protein</fullName>
    </recommendedName>
</protein>
<evidence type="ECO:0000313" key="5">
    <source>
        <dbReference type="Proteomes" id="UP000830671"/>
    </source>
</evidence>
<dbReference type="GO" id="GO:0016491">
    <property type="term" value="F:oxidoreductase activity"/>
    <property type="evidence" value="ECO:0007669"/>
    <property type="project" value="InterPro"/>
</dbReference>
<dbReference type="PANTHER" id="PTHR11474:SF131">
    <property type="entry name" value="TYROSINASE COPPER-BINDING DOMAIN-CONTAINING PROTEIN"/>
    <property type="match status" value="1"/>
</dbReference>
<dbReference type="KEGG" id="clup:CLUP02_16424"/>
<dbReference type="PANTHER" id="PTHR11474">
    <property type="entry name" value="TYROSINASE FAMILY MEMBER"/>
    <property type="match status" value="1"/>
</dbReference>
<keyword evidence="2" id="KW-0732">Signal</keyword>
<dbReference type="PRINTS" id="PR00092">
    <property type="entry name" value="TYROSINASE"/>
</dbReference>
<sequence>MVSILSLVTGILVAASCTLSAQQYPIVGVRSGINMRTGEIPIRRNINTIHEEAGPQWDLYIGALTAMQDANETDPISYFQVAGIHGQPYMAWSGGGPQTGANAGYCPHNQGLFGTWHRGYLSLYEQVLVRYAKRIALSYPESHKREYVEAAESLRVAYWDWAADSQVPPVTAMPTVVIKRPVGGALQPLAVRNPFYRFTYPKTALNGRFGSFDGKNYTKRCVGDGESYPDTANARLKGYGLKEKVPQYNVFLKATSFDEMVTAQNEGANFEGPHGEVHVGAACGQDLLHLSTSAFEPLFWLHHANVDRLIAFWQALHFENATMHFSYASSQMFATPSGTTINPQYPLWPFTGTGGGPLTSESVTHVRDWGYTYAPMRFWDQTPGDVKMAVSRTVNSIYGPQKQQSSSMRGKRRKMVPIRQYVAKVEVERNELDLPCQVQLFLKGSMAGSLTLLDMPRQGKSYDEIPLNRGIEAAGLRGLSVSGILGGTADGLEVVIDKLDGTATPLERVPSLKIEVEDQEIVPSDSTDQLPTLGTRRGMPVLLLAAFGPAFDDIGISARLGVAMRNVGRENKSNMVT</sequence>
<dbReference type="EMBL" id="CP019481">
    <property type="protein sequence ID" value="UQC90892.1"/>
    <property type="molecule type" value="Genomic_DNA"/>
</dbReference>
<dbReference type="Pfam" id="PF00264">
    <property type="entry name" value="Tyrosinase"/>
    <property type="match status" value="1"/>
</dbReference>
<name>A0A9Q8WPZ0_9PEZI</name>
<dbReference type="SUPFAM" id="SSF48056">
    <property type="entry name" value="Di-copper centre-containing domain"/>
    <property type="match status" value="1"/>
</dbReference>
<evidence type="ECO:0000313" key="4">
    <source>
        <dbReference type="EMBL" id="UQC90892.1"/>
    </source>
</evidence>
<dbReference type="Proteomes" id="UP000830671">
    <property type="component" value="Chromosome 9"/>
</dbReference>
<dbReference type="GeneID" id="73350356"/>
<keyword evidence="1" id="KW-0479">Metal-binding</keyword>
<dbReference type="InterPro" id="IPR050316">
    <property type="entry name" value="Tyrosinase/Hemocyanin"/>
</dbReference>
<dbReference type="AlphaFoldDB" id="A0A9Q8WPZ0"/>
<reference evidence="4" key="1">
    <citation type="journal article" date="2021" name="Mol. Plant Microbe Interact.">
        <title>Complete Genome Sequence of the Plant-Pathogenic Fungus Colletotrichum lupini.</title>
        <authorList>
            <person name="Baroncelli R."/>
            <person name="Pensec F."/>
            <person name="Da Lio D."/>
            <person name="Boufleur T."/>
            <person name="Vicente I."/>
            <person name="Sarrocco S."/>
            <person name="Picot A."/>
            <person name="Baraldi E."/>
            <person name="Sukno S."/>
            <person name="Thon M."/>
            <person name="Le Floch G."/>
        </authorList>
    </citation>
    <scope>NUCLEOTIDE SEQUENCE</scope>
    <source>
        <strain evidence="4">IMI 504893</strain>
    </source>
</reference>
<dbReference type="Gene3D" id="1.10.1280.10">
    <property type="entry name" value="Di-copper center containing domain from catechol oxidase"/>
    <property type="match status" value="1"/>
</dbReference>
<keyword evidence="5" id="KW-1185">Reference proteome</keyword>
<accession>A0A9Q8WPZ0</accession>
<dbReference type="InterPro" id="IPR008922">
    <property type="entry name" value="Di-copper_centre_dom_sf"/>
</dbReference>
<dbReference type="GO" id="GO:0046872">
    <property type="term" value="F:metal ion binding"/>
    <property type="evidence" value="ECO:0007669"/>
    <property type="project" value="UniProtKB-KW"/>
</dbReference>
<feature type="domain" description="Tyrosinase copper-binding" evidence="3">
    <location>
        <begin position="77"/>
        <end position="315"/>
    </location>
</feature>
<dbReference type="RefSeq" id="XP_049152493.1">
    <property type="nucleotide sequence ID" value="XM_049295346.1"/>
</dbReference>
<evidence type="ECO:0000259" key="3">
    <source>
        <dbReference type="Pfam" id="PF00264"/>
    </source>
</evidence>
<dbReference type="InterPro" id="IPR002227">
    <property type="entry name" value="Tyrosinase_Cu-bd"/>
</dbReference>
<organism evidence="4 5">
    <name type="scientific">Colletotrichum lupini</name>
    <dbReference type="NCBI Taxonomy" id="145971"/>
    <lineage>
        <taxon>Eukaryota</taxon>
        <taxon>Fungi</taxon>
        <taxon>Dikarya</taxon>
        <taxon>Ascomycota</taxon>
        <taxon>Pezizomycotina</taxon>
        <taxon>Sordariomycetes</taxon>
        <taxon>Hypocreomycetidae</taxon>
        <taxon>Glomerellales</taxon>
        <taxon>Glomerellaceae</taxon>
        <taxon>Colletotrichum</taxon>
        <taxon>Colletotrichum acutatum species complex</taxon>
    </lineage>
</organism>
<feature type="chain" id="PRO_5040301034" description="Tyrosinase copper-binding domain-containing protein" evidence="2">
    <location>
        <begin position="21"/>
        <end position="577"/>
    </location>
</feature>
<proteinExistence type="predicted"/>
<evidence type="ECO:0000256" key="1">
    <source>
        <dbReference type="ARBA" id="ARBA00022723"/>
    </source>
</evidence>
<evidence type="ECO:0000256" key="2">
    <source>
        <dbReference type="SAM" id="SignalP"/>
    </source>
</evidence>